<dbReference type="InterPro" id="IPR039425">
    <property type="entry name" value="RNA_pol_sigma-70-like"/>
</dbReference>
<protein>
    <submittedName>
        <fullName evidence="7">RNA polymerase specialized sigma subunit</fullName>
    </submittedName>
</protein>
<dbReference type="Gene3D" id="1.10.1740.10">
    <property type="match status" value="1"/>
</dbReference>
<dbReference type="InterPro" id="IPR013325">
    <property type="entry name" value="RNA_pol_sigma_r2"/>
</dbReference>
<dbReference type="GO" id="GO:0016987">
    <property type="term" value="F:sigma factor activity"/>
    <property type="evidence" value="ECO:0007669"/>
    <property type="project" value="UniProtKB-KW"/>
</dbReference>
<evidence type="ECO:0000256" key="1">
    <source>
        <dbReference type="ARBA" id="ARBA00010641"/>
    </source>
</evidence>
<dbReference type="Proteomes" id="UP000030185">
    <property type="component" value="Unassembled WGS sequence"/>
</dbReference>
<dbReference type="PANTHER" id="PTHR43133">
    <property type="entry name" value="RNA POLYMERASE ECF-TYPE SIGMA FACTO"/>
    <property type="match status" value="1"/>
</dbReference>
<dbReference type="SUPFAM" id="SSF88659">
    <property type="entry name" value="Sigma3 and sigma4 domains of RNA polymerase sigma factors"/>
    <property type="match status" value="1"/>
</dbReference>
<keyword evidence="4" id="KW-0238">DNA-binding</keyword>
<dbReference type="InterPro" id="IPR013324">
    <property type="entry name" value="RNA_pol_sigma_r3/r4-like"/>
</dbReference>
<dbReference type="EMBL" id="BBLT01000003">
    <property type="protein sequence ID" value="GAL84852.1"/>
    <property type="molecule type" value="Genomic_DNA"/>
</dbReference>
<name>A0A098LEK2_9BACT</name>
<gene>
    <name evidence="7" type="ORF">MYP_2080</name>
</gene>
<keyword evidence="5" id="KW-0804">Transcription</keyword>
<proteinExistence type="inferred from homology"/>
<dbReference type="eggNOG" id="COG1595">
    <property type="taxonomic scope" value="Bacteria"/>
</dbReference>
<comment type="caution">
    <text evidence="7">The sequence shown here is derived from an EMBL/GenBank/DDBJ whole genome shotgun (WGS) entry which is preliminary data.</text>
</comment>
<comment type="similarity">
    <text evidence="1">Belongs to the sigma-70 factor family. ECF subfamily.</text>
</comment>
<evidence type="ECO:0000256" key="2">
    <source>
        <dbReference type="ARBA" id="ARBA00023015"/>
    </source>
</evidence>
<dbReference type="GO" id="GO:0006352">
    <property type="term" value="P:DNA-templated transcription initiation"/>
    <property type="evidence" value="ECO:0007669"/>
    <property type="project" value="InterPro"/>
</dbReference>
<evidence type="ECO:0000256" key="5">
    <source>
        <dbReference type="ARBA" id="ARBA00023163"/>
    </source>
</evidence>
<dbReference type="InterPro" id="IPR007627">
    <property type="entry name" value="RNA_pol_sigma70_r2"/>
</dbReference>
<evidence type="ECO:0000313" key="8">
    <source>
        <dbReference type="Proteomes" id="UP000030185"/>
    </source>
</evidence>
<dbReference type="STRING" id="153721.MYP_2080"/>
<keyword evidence="8" id="KW-1185">Reference proteome</keyword>
<keyword evidence="2" id="KW-0805">Transcription regulation</keyword>
<reference evidence="7 8" key="1">
    <citation type="submission" date="2014-09" db="EMBL/GenBank/DDBJ databases">
        <title>Sporocytophaga myxococcoides PG-01 genome sequencing.</title>
        <authorList>
            <person name="Liu L."/>
            <person name="Gao P.J."/>
            <person name="Chen G.J."/>
            <person name="Wang L.S."/>
        </authorList>
    </citation>
    <scope>NUCLEOTIDE SEQUENCE [LARGE SCALE GENOMIC DNA]</scope>
    <source>
        <strain evidence="7 8">PG-01</strain>
    </source>
</reference>
<dbReference type="NCBIfam" id="TIGR02937">
    <property type="entry name" value="sigma70-ECF"/>
    <property type="match status" value="1"/>
</dbReference>
<evidence type="ECO:0000256" key="3">
    <source>
        <dbReference type="ARBA" id="ARBA00023082"/>
    </source>
</evidence>
<evidence type="ECO:0000313" key="7">
    <source>
        <dbReference type="EMBL" id="GAL84852.1"/>
    </source>
</evidence>
<keyword evidence="3" id="KW-0731">Sigma factor</keyword>
<sequence length="155" mass="18233">MNNGDEDEAKDIFQDAVVSLFTTVRLGKFEQGKDVNGFLYFVSRNLWINRIKRRNKQLDISKMHMQPLEESHLAVIITKEKEELIERFMSKVGDKCKQILKYVIYDNLSMKEVAQKMNFAGETVAKSTHYRCKQKLMELVENDGTMINFFKNELR</sequence>
<evidence type="ECO:0000256" key="4">
    <source>
        <dbReference type="ARBA" id="ARBA00023125"/>
    </source>
</evidence>
<dbReference type="Pfam" id="PF04542">
    <property type="entry name" value="Sigma70_r2"/>
    <property type="match status" value="1"/>
</dbReference>
<dbReference type="PANTHER" id="PTHR43133:SF8">
    <property type="entry name" value="RNA POLYMERASE SIGMA FACTOR HI_1459-RELATED"/>
    <property type="match status" value="1"/>
</dbReference>
<dbReference type="InterPro" id="IPR036388">
    <property type="entry name" value="WH-like_DNA-bd_sf"/>
</dbReference>
<organism evidence="7 8">
    <name type="scientific">Sporocytophaga myxococcoides</name>
    <dbReference type="NCBI Taxonomy" id="153721"/>
    <lineage>
        <taxon>Bacteria</taxon>
        <taxon>Pseudomonadati</taxon>
        <taxon>Bacteroidota</taxon>
        <taxon>Cytophagia</taxon>
        <taxon>Cytophagales</taxon>
        <taxon>Cytophagaceae</taxon>
        <taxon>Sporocytophaga</taxon>
    </lineage>
</organism>
<evidence type="ECO:0000259" key="6">
    <source>
        <dbReference type="Pfam" id="PF04542"/>
    </source>
</evidence>
<accession>A0A098LEK2</accession>
<dbReference type="GO" id="GO:0003677">
    <property type="term" value="F:DNA binding"/>
    <property type="evidence" value="ECO:0007669"/>
    <property type="project" value="UniProtKB-KW"/>
</dbReference>
<feature type="domain" description="RNA polymerase sigma-70 region 2" evidence="6">
    <location>
        <begin position="4"/>
        <end position="56"/>
    </location>
</feature>
<dbReference type="AlphaFoldDB" id="A0A098LEK2"/>
<dbReference type="SUPFAM" id="SSF88946">
    <property type="entry name" value="Sigma2 domain of RNA polymerase sigma factors"/>
    <property type="match status" value="1"/>
</dbReference>
<dbReference type="InterPro" id="IPR014284">
    <property type="entry name" value="RNA_pol_sigma-70_dom"/>
</dbReference>
<dbReference type="Gene3D" id="1.10.10.10">
    <property type="entry name" value="Winged helix-like DNA-binding domain superfamily/Winged helix DNA-binding domain"/>
    <property type="match status" value="1"/>
</dbReference>